<dbReference type="Proteomes" id="UP000758856">
    <property type="component" value="Unassembled WGS sequence"/>
</dbReference>
<dbReference type="Proteomes" id="UP001143400">
    <property type="component" value="Unassembled WGS sequence"/>
</dbReference>
<dbReference type="AlphaFoldDB" id="A0A9W6IPT3"/>
<evidence type="ECO:0000313" key="5">
    <source>
        <dbReference type="Proteomes" id="UP001143400"/>
    </source>
</evidence>
<sequence>MAEGLEAQARFASRFVRRGLNVLDLGREPAAIEAHLRPSSWDSRDVVEFESTVPRRNFARLELPAADLITALGVFGAVRDDKGLLRRLAKARTPVLASTPAPRSGDNVGRSAAVAAFENAAALAGFSVFWRFFQADSALFLLVPKGVDGASVSDVGYRSAADVVTLAAPADRPALLVAGFFGRGNCGDEALFQVIYEEFARDYDVIVSLDEHGAAEGYWNWYPYERCKRIHQGNLADPARTARAMIVGGGGLPIGFVADQVIAARSAGIPIAFAGTDLPASRFHRGPAADAALQSYLRLFNVVALRSAAAVEQANAAKRKVTYGADWALRLVTDKATDVTMNERRALVTLREFPLQVVSYQYVREVERLIGELAANGYEPTLMPFCAEDDKFAADLGLDRLAPSERHWWNSRRVKQFIASSGLMISVGRLHPTIFAATTRTPVMQICPPLVEDQDPGSFAKIAAMAAELDIDYLPNVDAAMAVISGGRARPSGKIALREGQRRLETMISTIRRAFDRG</sequence>
<gene>
    <name evidence="2" type="ORF">GCM10008170_03070</name>
    <name evidence="3" type="ORF">JOD31_001455</name>
</gene>
<name>A0A9W6IPT3_9HYPH</name>
<evidence type="ECO:0000259" key="1">
    <source>
        <dbReference type="Pfam" id="PF04230"/>
    </source>
</evidence>
<evidence type="ECO:0000313" key="3">
    <source>
        <dbReference type="EMBL" id="MBM7851230.1"/>
    </source>
</evidence>
<organism evidence="2 5">
    <name type="scientific">Methylopila capsulata</name>
    <dbReference type="NCBI Taxonomy" id="61654"/>
    <lineage>
        <taxon>Bacteria</taxon>
        <taxon>Pseudomonadati</taxon>
        <taxon>Pseudomonadota</taxon>
        <taxon>Alphaproteobacteria</taxon>
        <taxon>Hyphomicrobiales</taxon>
        <taxon>Methylopilaceae</taxon>
        <taxon>Methylopila</taxon>
    </lineage>
</organism>
<dbReference type="PANTHER" id="PTHR36836">
    <property type="entry name" value="COLANIC ACID BIOSYNTHESIS PROTEIN WCAK"/>
    <property type="match status" value="1"/>
</dbReference>
<evidence type="ECO:0000313" key="4">
    <source>
        <dbReference type="Proteomes" id="UP000758856"/>
    </source>
</evidence>
<comment type="caution">
    <text evidence="2">The sequence shown here is derived from an EMBL/GenBank/DDBJ whole genome shotgun (WGS) entry which is preliminary data.</text>
</comment>
<evidence type="ECO:0000313" key="2">
    <source>
        <dbReference type="EMBL" id="GLK54288.1"/>
    </source>
</evidence>
<protein>
    <recommendedName>
        <fullName evidence="1">Polysaccharide pyruvyl transferase domain-containing protein</fullName>
    </recommendedName>
</protein>
<keyword evidence="4" id="KW-1185">Reference proteome</keyword>
<accession>A0A9W6IPT3</accession>
<dbReference type="EMBL" id="BSFF01000001">
    <property type="protein sequence ID" value="GLK54288.1"/>
    <property type="molecule type" value="Genomic_DNA"/>
</dbReference>
<dbReference type="InterPro" id="IPR007345">
    <property type="entry name" value="Polysacch_pyruvyl_Trfase"/>
</dbReference>
<dbReference type="PANTHER" id="PTHR36836:SF1">
    <property type="entry name" value="COLANIC ACID BIOSYNTHESIS PROTEIN WCAK"/>
    <property type="match status" value="1"/>
</dbReference>
<dbReference type="EMBL" id="JAFBCY010000002">
    <property type="protein sequence ID" value="MBM7851230.1"/>
    <property type="molecule type" value="Genomic_DNA"/>
</dbReference>
<reference evidence="3 4" key="2">
    <citation type="submission" date="2021-01" db="EMBL/GenBank/DDBJ databases">
        <title>Genomic Encyclopedia of Type Strains, Phase IV (KMG-IV): sequencing the most valuable type-strain genomes for metagenomic binning, comparative biology and taxonomic classification.</title>
        <authorList>
            <person name="Goeker M."/>
        </authorList>
    </citation>
    <scope>NUCLEOTIDE SEQUENCE [LARGE SCALE GENOMIC DNA]</scope>
    <source>
        <strain evidence="3 4">DSM 6130</strain>
    </source>
</reference>
<dbReference type="Pfam" id="PF04230">
    <property type="entry name" value="PS_pyruv_trans"/>
    <property type="match status" value="1"/>
</dbReference>
<feature type="domain" description="Polysaccharide pyruvyl transferase" evidence="1">
    <location>
        <begin position="185"/>
        <end position="443"/>
    </location>
</feature>
<reference evidence="2" key="1">
    <citation type="journal article" date="2014" name="Int. J. Syst. Evol. Microbiol.">
        <title>Complete genome sequence of Corynebacterium casei LMG S-19264T (=DSM 44701T), isolated from a smear-ripened cheese.</title>
        <authorList>
            <consortium name="US DOE Joint Genome Institute (JGI-PGF)"/>
            <person name="Walter F."/>
            <person name="Albersmeier A."/>
            <person name="Kalinowski J."/>
            <person name="Ruckert C."/>
        </authorList>
    </citation>
    <scope>NUCLEOTIDE SEQUENCE</scope>
    <source>
        <strain evidence="2">VKM B-1606</strain>
    </source>
</reference>
<dbReference type="RefSeq" id="WP_204949634.1">
    <property type="nucleotide sequence ID" value="NZ_BSFF01000001.1"/>
</dbReference>
<proteinExistence type="predicted"/>
<reference evidence="2" key="3">
    <citation type="submission" date="2023-01" db="EMBL/GenBank/DDBJ databases">
        <authorList>
            <person name="Sun Q."/>
            <person name="Evtushenko L."/>
        </authorList>
    </citation>
    <scope>NUCLEOTIDE SEQUENCE</scope>
    <source>
        <strain evidence="2">VKM B-1606</strain>
    </source>
</reference>